<accession>A0ABW5YBQ2</accession>
<reference evidence="4" key="1">
    <citation type="journal article" date="2019" name="Int. J. Syst. Evol. Microbiol.">
        <title>The Global Catalogue of Microorganisms (GCM) 10K type strain sequencing project: providing services to taxonomists for standard genome sequencing and annotation.</title>
        <authorList>
            <consortium name="The Broad Institute Genomics Platform"/>
            <consortium name="The Broad Institute Genome Sequencing Center for Infectious Disease"/>
            <person name="Wu L."/>
            <person name="Ma J."/>
        </authorList>
    </citation>
    <scope>NUCLEOTIDE SEQUENCE [LARGE SCALE GENOMIC DNA]</scope>
    <source>
        <strain evidence="4">KCTC 22437</strain>
    </source>
</reference>
<dbReference type="PANTHER" id="PTHR38593:SF1">
    <property type="entry name" value="BLR2558 PROTEIN"/>
    <property type="match status" value="1"/>
</dbReference>
<evidence type="ECO:0000256" key="1">
    <source>
        <dbReference type="SAM" id="SignalP"/>
    </source>
</evidence>
<evidence type="ECO:0000313" key="4">
    <source>
        <dbReference type="Proteomes" id="UP001597557"/>
    </source>
</evidence>
<feature type="signal peptide" evidence="1">
    <location>
        <begin position="1"/>
        <end position="19"/>
    </location>
</feature>
<keyword evidence="4" id="KW-1185">Reference proteome</keyword>
<keyword evidence="1" id="KW-0732">Signal</keyword>
<dbReference type="PROSITE" id="PS51257">
    <property type="entry name" value="PROKAR_LIPOPROTEIN"/>
    <property type="match status" value="1"/>
</dbReference>
<feature type="chain" id="PRO_5046323224" evidence="1">
    <location>
        <begin position="20"/>
        <end position="191"/>
    </location>
</feature>
<evidence type="ECO:0000313" key="3">
    <source>
        <dbReference type="EMBL" id="MFD2872849.1"/>
    </source>
</evidence>
<gene>
    <name evidence="3" type="ORF">ACFS5N_10250</name>
</gene>
<dbReference type="InterPro" id="IPR025419">
    <property type="entry name" value="DUF4142"/>
</dbReference>
<dbReference type="Pfam" id="PF13628">
    <property type="entry name" value="DUF4142"/>
    <property type="match status" value="1"/>
</dbReference>
<name>A0ABW5YBQ2_9SPHI</name>
<evidence type="ECO:0000259" key="2">
    <source>
        <dbReference type="Pfam" id="PF13628"/>
    </source>
</evidence>
<organism evidence="3 4">
    <name type="scientific">Mucilaginibacter ximonensis</name>
    <dbReference type="NCBI Taxonomy" id="538021"/>
    <lineage>
        <taxon>Bacteria</taxon>
        <taxon>Pseudomonadati</taxon>
        <taxon>Bacteroidota</taxon>
        <taxon>Sphingobacteriia</taxon>
        <taxon>Sphingobacteriales</taxon>
        <taxon>Sphingobacteriaceae</taxon>
        <taxon>Mucilaginibacter</taxon>
    </lineage>
</organism>
<dbReference type="Gene3D" id="1.20.1260.10">
    <property type="match status" value="1"/>
</dbReference>
<dbReference type="RefSeq" id="WP_377184982.1">
    <property type="nucleotide sequence ID" value="NZ_JBHUPD010000002.1"/>
</dbReference>
<dbReference type="Proteomes" id="UP001597557">
    <property type="component" value="Unassembled WGS sequence"/>
</dbReference>
<sequence>MNKKLLLLIALFASCLLQACHSNTDNQDNDDTAATTSQDTSKNSDIRIGGDDVKFITDMAEACLIEIKIGNMAKQKGSDKRVKNFGAMMVKDLTKGRQRLDSLAKLKKITLPDSISWNNQGPVNQLAQKTGKDFDRAYLEKMSADYRNAIAQFEHTANYAYDPQIKAFANRHLMTVKRHLDLIDAINSTLK</sequence>
<dbReference type="EMBL" id="JBHUPD010000002">
    <property type="protein sequence ID" value="MFD2872849.1"/>
    <property type="molecule type" value="Genomic_DNA"/>
</dbReference>
<dbReference type="InterPro" id="IPR012347">
    <property type="entry name" value="Ferritin-like"/>
</dbReference>
<protein>
    <submittedName>
        <fullName evidence="3">DUF4142 domain-containing protein</fullName>
    </submittedName>
</protein>
<comment type="caution">
    <text evidence="3">The sequence shown here is derived from an EMBL/GenBank/DDBJ whole genome shotgun (WGS) entry which is preliminary data.</text>
</comment>
<dbReference type="PANTHER" id="PTHR38593">
    <property type="entry name" value="BLR2558 PROTEIN"/>
    <property type="match status" value="1"/>
</dbReference>
<proteinExistence type="predicted"/>
<feature type="domain" description="DUF4142" evidence="2">
    <location>
        <begin position="51"/>
        <end position="185"/>
    </location>
</feature>